<dbReference type="InterPro" id="IPR011063">
    <property type="entry name" value="TilS/TtcA_N"/>
</dbReference>
<dbReference type="EC" id="6.3.4.19" evidence="8"/>
<evidence type="ECO:0000256" key="6">
    <source>
        <dbReference type="ARBA" id="ARBA00022840"/>
    </source>
</evidence>
<dbReference type="InterPro" id="IPR012795">
    <property type="entry name" value="tRNA_Ile_lys_synt_N"/>
</dbReference>
<evidence type="ECO:0000256" key="9">
    <source>
        <dbReference type="SAM" id="Phobius"/>
    </source>
</evidence>
<dbReference type="Gene3D" id="1.20.59.20">
    <property type="match status" value="1"/>
</dbReference>
<comment type="similarity">
    <text evidence="8">Belongs to the tRNA(Ile)-lysidine synthase family.</text>
</comment>
<dbReference type="Proteomes" id="UP000288953">
    <property type="component" value="Chromosome"/>
</dbReference>
<feature type="transmembrane region" description="Helical" evidence="9">
    <location>
        <begin position="21"/>
        <end position="40"/>
    </location>
</feature>
<keyword evidence="5 8" id="KW-0547">Nucleotide-binding</keyword>
<dbReference type="SUPFAM" id="SSF52402">
    <property type="entry name" value="Adenine nucleotide alpha hydrolases-like"/>
    <property type="match status" value="1"/>
</dbReference>
<dbReference type="Pfam" id="PF09179">
    <property type="entry name" value="TilS"/>
    <property type="match status" value="1"/>
</dbReference>
<dbReference type="SUPFAM" id="SSF82829">
    <property type="entry name" value="MesJ substrate recognition domain-like"/>
    <property type="match status" value="1"/>
</dbReference>
<accession>A0ABX5R8V7</accession>
<dbReference type="InterPro" id="IPR014729">
    <property type="entry name" value="Rossmann-like_a/b/a_fold"/>
</dbReference>
<dbReference type="Pfam" id="PF11734">
    <property type="entry name" value="TilS_C"/>
    <property type="match status" value="1"/>
</dbReference>
<dbReference type="Pfam" id="PF01171">
    <property type="entry name" value="ATP_bind_3"/>
    <property type="match status" value="1"/>
</dbReference>
<dbReference type="EMBL" id="CP026512">
    <property type="protein sequence ID" value="QAX82074.1"/>
    <property type="molecule type" value="Genomic_DNA"/>
</dbReference>
<keyword evidence="12" id="KW-1185">Reference proteome</keyword>
<dbReference type="Gene3D" id="3.40.50.620">
    <property type="entry name" value="HUPs"/>
    <property type="match status" value="1"/>
</dbReference>
<dbReference type="CDD" id="cd01992">
    <property type="entry name" value="TilS_N"/>
    <property type="match status" value="1"/>
</dbReference>
<evidence type="ECO:0000256" key="3">
    <source>
        <dbReference type="ARBA" id="ARBA00022598"/>
    </source>
</evidence>
<dbReference type="SUPFAM" id="SSF56037">
    <property type="entry name" value="PheT/TilS domain"/>
    <property type="match status" value="1"/>
</dbReference>
<evidence type="ECO:0000256" key="5">
    <source>
        <dbReference type="ARBA" id="ARBA00022741"/>
    </source>
</evidence>
<keyword evidence="9" id="KW-1133">Transmembrane helix</keyword>
<comment type="domain">
    <text evidence="8">The N-terminal region contains the highly conserved SGGXDS motif, predicted to be a P-loop motif involved in ATP binding.</text>
</comment>
<dbReference type="NCBIfam" id="TIGR02433">
    <property type="entry name" value="lysidine_TilS_C"/>
    <property type="match status" value="1"/>
</dbReference>
<sequence>MNSTIISKALQALTPWRYAKVWHIAFSGGLDSTVLLYFLATMAKTETLPKLNVIHVNHGLQTAADAWLSHCQTVCNSLCVPLQVIHVQVQAGASLECAARNARYKAFIEVTGVGEVLITGQHCNDQAETLLLQLLRGAGVRGLSAMPMYRQLAGGHLVRPFLSISRAQLEAYANEYRLQWIEDNSNADTKFSRNYLRHCIFPLLIERWPQAIASLARAAKHIGEAQYLLDELAVIDQQTASQPSPFPWLTLPSLALAPLRKLSDTRQRNALRHWLALLTRLPDSAHWAGWYSLRDAKRDAQPTWRLTDGQLCRCGERIWWLPSASYQKFFDAPVSWSQPKKPLKLPGNGQLKLIGTIPTGPLVVRYRQGGEIIEVPGRGLRNLKRLLNESCLPSFIRRRLPLLYRGEELLAVPAIAGLWVSGPGDWQLHWIPQIYDQGLS</sequence>
<dbReference type="InterPro" id="IPR012796">
    <property type="entry name" value="Lysidine-tRNA-synth_C"/>
</dbReference>
<comment type="function">
    <text evidence="8">Ligates lysine onto the cytidine present at position 34 of the AUA codon-specific tRNA(Ile) that contains the anticodon CAU, in an ATP-dependent manner. Cytidine is converted to lysidine, thus changing the amino acid specificity of the tRNA from methionine to isoleucine.</text>
</comment>
<dbReference type="RefSeq" id="WP_129211456.1">
    <property type="nucleotide sequence ID" value="NZ_CP026512.1"/>
</dbReference>
<proteinExistence type="inferred from homology"/>
<dbReference type="InterPro" id="IPR012094">
    <property type="entry name" value="tRNA_Ile_lys_synt"/>
</dbReference>
<keyword evidence="2 8" id="KW-0963">Cytoplasm</keyword>
<evidence type="ECO:0000256" key="2">
    <source>
        <dbReference type="ARBA" id="ARBA00022490"/>
    </source>
</evidence>
<evidence type="ECO:0000256" key="1">
    <source>
        <dbReference type="ARBA" id="ARBA00004496"/>
    </source>
</evidence>
<keyword evidence="9" id="KW-0472">Membrane</keyword>
<dbReference type="NCBIfam" id="TIGR02432">
    <property type="entry name" value="lysidine_TilS_N"/>
    <property type="match status" value="1"/>
</dbReference>
<evidence type="ECO:0000256" key="4">
    <source>
        <dbReference type="ARBA" id="ARBA00022694"/>
    </source>
</evidence>
<evidence type="ECO:0000313" key="12">
    <source>
        <dbReference type="Proteomes" id="UP000288953"/>
    </source>
</evidence>
<keyword evidence="4 8" id="KW-0819">tRNA processing</keyword>
<keyword evidence="9" id="KW-0812">Transmembrane</keyword>
<evidence type="ECO:0000256" key="8">
    <source>
        <dbReference type="HAMAP-Rule" id="MF_01161"/>
    </source>
</evidence>
<dbReference type="PANTHER" id="PTHR43033:SF1">
    <property type="entry name" value="TRNA(ILE)-LYSIDINE SYNTHASE-RELATED"/>
    <property type="match status" value="1"/>
</dbReference>
<dbReference type="HAMAP" id="MF_01161">
    <property type="entry name" value="tRNA_Ile_lys_synt"/>
    <property type="match status" value="1"/>
</dbReference>
<feature type="binding site" evidence="8">
    <location>
        <begin position="27"/>
        <end position="32"/>
    </location>
    <ligand>
        <name>ATP</name>
        <dbReference type="ChEBI" id="CHEBI:30616"/>
    </ligand>
</feature>
<name>A0ABX5R8V7_9PSED</name>
<reference evidence="11 12" key="1">
    <citation type="journal article" date="2018" name="Genome Biol. Evol.">
        <title>Partnering With a Pest: Genomes of Hemlock Woolly Adelgid Symbionts Reveal Atypical Nutritional Provisioning Patterns in Dual-Obligate Bacteria.</title>
        <authorList>
            <person name="Weglarz K.M."/>
            <person name="Havill N.P."/>
            <person name="Burke G.R."/>
            <person name="von Dohlen C.D."/>
        </authorList>
    </citation>
    <scope>NUCLEOTIDE SEQUENCE [LARGE SCALE GENOMIC DNA]</scope>
    <source>
        <strain evidence="11 12">HWA_ENA</strain>
    </source>
</reference>
<comment type="catalytic activity">
    <reaction evidence="7 8">
        <text>cytidine(34) in tRNA(Ile2) + L-lysine + ATP = lysidine(34) in tRNA(Ile2) + AMP + diphosphate + H(+)</text>
        <dbReference type="Rhea" id="RHEA:43744"/>
        <dbReference type="Rhea" id="RHEA-COMP:10625"/>
        <dbReference type="Rhea" id="RHEA-COMP:10670"/>
        <dbReference type="ChEBI" id="CHEBI:15378"/>
        <dbReference type="ChEBI" id="CHEBI:30616"/>
        <dbReference type="ChEBI" id="CHEBI:32551"/>
        <dbReference type="ChEBI" id="CHEBI:33019"/>
        <dbReference type="ChEBI" id="CHEBI:82748"/>
        <dbReference type="ChEBI" id="CHEBI:83665"/>
        <dbReference type="ChEBI" id="CHEBI:456215"/>
        <dbReference type="EC" id="6.3.4.19"/>
    </reaction>
</comment>
<keyword evidence="3 8" id="KW-0436">Ligase</keyword>
<dbReference type="PANTHER" id="PTHR43033">
    <property type="entry name" value="TRNA(ILE)-LYSIDINE SYNTHASE-RELATED"/>
    <property type="match status" value="1"/>
</dbReference>
<evidence type="ECO:0000259" key="10">
    <source>
        <dbReference type="SMART" id="SM00977"/>
    </source>
</evidence>
<evidence type="ECO:0000313" key="11">
    <source>
        <dbReference type="EMBL" id="QAX82074.1"/>
    </source>
</evidence>
<organism evidence="11 12">
    <name type="scientific">Candidatus Pseudomonas adelgestsugas</name>
    <dbReference type="NCBI Taxonomy" id="1302376"/>
    <lineage>
        <taxon>Bacteria</taxon>
        <taxon>Pseudomonadati</taxon>
        <taxon>Pseudomonadota</taxon>
        <taxon>Gammaproteobacteria</taxon>
        <taxon>Pseudomonadales</taxon>
        <taxon>Pseudomonadaceae</taxon>
        <taxon>Pseudomonas</taxon>
    </lineage>
</organism>
<dbReference type="InterPro" id="IPR015262">
    <property type="entry name" value="tRNA_Ile_lys_synt_subst-bd"/>
</dbReference>
<comment type="subcellular location">
    <subcellularLocation>
        <location evidence="1 8">Cytoplasm</location>
    </subcellularLocation>
</comment>
<feature type="domain" description="Lysidine-tRNA(Ile) synthetase C-terminal" evidence="10">
    <location>
        <begin position="362"/>
        <end position="430"/>
    </location>
</feature>
<evidence type="ECO:0000256" key="7">
    <source>
        <dbReference type="ARBA" id="ARBA00048539"/>
    </source>
</evidence>
<keyword evidence="6 8" id="KW-0067">ATP-binding</keyword>
<dbReference type="SMART" id="SM00977">
    <property type="entry name" value="TilS_C"/>
    <property type="match status" value="1"/>
</dbReference>
<gene>
    <name evidence="8 11" type="primary">tilS</name>
    <name evidence="11" type="ORF">C3B55_00755</name>
</gene>
<protein>
    <recommendedName>
        <fullName evidence="8">tRNA(Ile)-lysidine synthase</fullName>
        <ecNumber evidence="8">6.3.4.19</ecNumber>
    </recommendedName>
    <alternativeName>
        <fullName evidence="8">tRNA(Ile)-2-lysyl-cytidine synthase</fullName>
    </alternativeName>
    <alternativeName>
        <fullName evidence="8">tRNA(Ile)-lysidine synthetase</fullName>
    </alternativeName>
</protein>
<dbReference type="GO" id="GO:0032267">
    <property type="term" value="F:tRNA(Ile)-lysidine synthase activity"/>
    <property type="evidence" value="ECO:0007669"/>
    <property type="project" value="UniProtKB-EC"/>
</dbReference>